<dbReference type="GeneID" id="54575992"/>
<accession>A0A6A6J3D5</accession>
<keyword evidence="2" id="KW-1185">Reference proteome</keyword>
<evidence type="ECO:0000313" key="2">
    <source>
        <dbReference type="Proteomes" id="UP000800094"/>
    </source>
</evidence>
<dbReference type="RefSeq" id="XP_033692223.1">
    <property type="nucleotide sequence ID" value="XM_033822662.1"/>
</dbReference>
<organism evidence="1 2">
    <name type="scientific">Trematosphaeria pertusa</name>
    <dbReference type="NCBI Taxonomy" id="390896"/>
    <lineage>
        <taxon>Eukaryota</taxon>
        <taxon>Fungi</taxon>
        <taxon>Dikarya</taxon>
        <taxon>Ascomycota</taxon>
        <taxon>Pezizomycotina</taxon>
        <taxon>Dothideomycetes</taxon>
        <taxon>Pleosporomycetidae</taxon>
        <taxon>Pleosporales</taxon>
        <taxon>Massarineae</taxon>
        <taxon>Trematosphaeriaceae</taxon>
        <taxon>Trematosphaeria</taxon>
    </lineage>
</organism>
<dbReference type="AlphaFoldDB" id="A0A6A6J3D5"/>
<dbReference type="EMBL" id="ML987189">
    <property type="protein sequence ID" value="KAF2257219.1"/>
    <property type="molecule type" value="Genomic_DNA"/>
</dbReference>
<dbReference type="Proteomes" id="UP000800094">
    <property type="component" value="Unassembled WGS sequence"/>
</dbReference>
<gene>
    <name evidence="1" type="ORF">BU26DRAFT_38729</name>
</gene>
<evidence type="ECO:0000313" key="1">
    <source>
        <dbReference type="EMBL" id="KAF2257219.1"/>
    </source>
</evidence>
<protein>
    <submittedName>
        <fullName evidence="1">Uncharacterized protein</fullName>
    </submittedName>
</protein>
<sequence>MTSISLPQTRINPSQNFVSIASSKLAASYVLISIASTPEREACPRSCTSNVQSELTCVLLRSTSTIIGAGSDSILQILCRPSTMDACPTYGFPDSAWFGRLYQVPMGFGIPTTDPRGQFGTTSAALNVLYPGLRYAFEPMQPWTTGTSDPGRARALVARPFSAR</sequence>
<reference evidence="1" key="1">
    <citation type="journal article" date="2020" name="Stud. Mycol.">
        <title>101 Dothideomycetes genomes: a test case for predicting lifestyles and emergence of pathogens.</title>
        <authorList>
            <person name="Haridas S."/>
            <person name="Albert R."/>
            <person name="Binder M."/>
            <person name="Bloem J."/>
            <person name="Labutti K."/>
            <person name="Salamov A."/>
            <person name="Andreopoulos B."/>
            <person name="Baker S."/>
            <person name="Barry K."/>
            <person name="Bills G."/>
            <person name="Bluhm B."/>
            <person name="Cannon C."/>
            <person name="Castanera R."/>
            <person name="Culley D."/>
            <person name="Daum C."/>
            <person name="Ezra D."/>
            <person name="Gonzalez J."/>
            <person name="Henrissat B."/>
            <person name="Kuo A."/>
            <person name="Liang C."/>
            <person name="Lipzen A."/>
            <person name="Lutzoni F."/>
            <person name="Magnuson J."/>
            <person name="Mondo S."/>
            <person name="Nolan M."/>
            <person name="Ohm R."/>
            <person name="Pangilinan J."/>
            <person name="Park H.-J."/>
            <person name="Ramirez L."/>
            <person name="Alfaro M."/>
            <person name="Sun H."/>
            <person name="Tritt A."/>
            <person name="Yoshinaga Y."/>
            <person name="Zwiers L.-H."/>
            <person name="Turgeon B."/>
            <person name="Goodwin S."/>
            <person name="Spatafora J."/>
            <person name="Crous P."/>
            <person name="Grigoriev I."/>
        </authorList>
    </citation>
    <scope>NUCLEOTIDE SEQUENCE</scope>
    <source>
        <strain evidence="1">CBS 122368</strain>
    </source>
</reference>
<name>A0A6A6J3D5_9PLEO</name>
<proteinExistence type="predicted"/>